<dbReference type="AlphaFoldDB" id="A0A811UDB4"/>
<name>A0A811UDB4_CERCA</name>
<dbReference type="Proteomes" id="UP000606786">
    <property type="component" value="Unassembled WGS sequence"/>
</dbReference>
<accession>A0A811UDB4</accession>
<dbReference type="EMBL" id="CAJHJT010000001">
    <property type="protein sequence ID" value="CAD6995917.1"/>
    <property type="molecule type" value="Genomic_DNA"/>
</dbReference>
<feature type="non-terminal residue" evidence="1">
    <location>
        <position position="69"/>
    </location>
</feature>
<organism evidence="1 2">
    <name type="scientific">Ceratitis capitata</name>
    <name type="common">Mediterranean fruit fly</name>
    <name type="synonym">Tephritis capitata</name>
    <dbReference type="NCBI Taxonomy" id="7213"/>
    <lineage>
        <taxon>Eukaryota</taxon>
        <taxon>Metazoa</taxon>
        <taxon>Ecdysozoa</taxon>
        <taxon>Arthropoda</taxon>
        <taxon>Hexapoda</taxon>
        <taxon>Insecta</taxon>
        <taxon>Pterygota</taxon>
        <taxon>Neoptera</taxon>
        <taxon>Endopterygota</taxon>
        <taxon>Diptera</taxon>
        <taxon>Brachycera</taxon>
        <taxon>Muscomorpha</taxon>
        <taxon>Tephritoidea</taxon>
        <taxon>Tephritidae</taxon>
        <taxon>Ceratitis</taxon>
        <taxon>Ceratitis</taxon>
    </lineage>
</organism>
<evidence type="ECO:0000313" key="2">
    <source>
        <dbReference type="Proteomes" id="UP000606786"/>
    </source>
</evidence>
<sequence>MQHCIFQQDEPLLMKSYAIAVVVLLLLQQQQQQLFNNSDNVGNGVANENGWTTSFHFNADVLSKQTNAY</sequence>
<proteinExistence type="predicted"/>
<keyword evidence="2" id="KW-1185">Reference proteome</keyword>
<reference evidence="1" key="1">
    <citation type="submission" date="2020-11" db="EMBL/GenBank/DDBJ databases">
        <authorList>
            <person name="Whitehead M."/>
        </authorList>
    </citation>
    <scope>NUCLEOTIDE SEQUENCE</scope>
    <source>
        <strain evidence="1">EGII</strain>
    </source>
</reference>
<gene>
    <name evidence="1" type="ORF">CCAP1982_LOCUS4619</name>
</gene>
<protein>
    <submittedName>
        <fullName evidence="1">(Mediterranean fruit fly) hypothetical protein</fullName>
    </submittedName>
</protein>
<comment type="caution">
    <text evidence="1">The sequence shown here is derived from an EMBL/GenBank/DDBJ whole genome shotgun (WGS) entry which is preliminary data.</text>
</comment>
<evidence type="ECO:0000313" key="1">
    <source>
        <dbReference type="EMBL" id="CAD6995917.1"/>
    </source>
</evidence>